<evidence type="ECO:0000313" key="3">
    <source>
        <dbReference type="Proteomes" id="UP000199695"/>
    </source>
</evidence>
<keyword evidence="1" id="KW-0812">Transmembrane</keyword>
<feature type="transmembrane region" description="Helical" evidence="1">
    <location>
        <begin position="52"/>
        <end position="77"/>
    </location>
</feature>
<evidence type="ECO:0000256" key="1">
    <source>
        <dbReference type="SAM" id="Phobius"/>
    </source>
</evidence>
<dbReference type="RefSeq" id="WP_089965393.1">
    <property type="nucleotide sequence ID" value="NZ_FOCQ01000002.1"/>
</dbReference>
<gene>
    <name evidence="2" type="ORF">SAMN05444955_102322</name>
</gene>
<dbReference type="AlphaFoldDB" id="A0A1H8BTG9"/>
<organism evidence="2 3">
    <name type="scientific">Lihuaxuella thermophila</name>
    <dbReference type="NCBI Taxonomy" id="1173111"/>
    <lineage>
        <taxon>Bacteria</taxon>
        <taxon>Bacillati</taxon>
        <taxon>Bacillota</taxon>
        <taxon>Bacilli</taxon>
        <taxon>Bacillales</taxon>
        <taxon>Thermoactinomycetaceae</taxon>
        <taxon>Lihuaxuella</taxon>
    </lineage>
</organism>
<feature type="transmembrane region" description="Helical" evidence="1">
    <location>
        <begin position="89"/>
        <end position="108"/>
    </location>
</feature>
<accession>A0A1H8BTG9</accession>
<evidence type="ECO:0000313" key="2">
    <source>
        <dbReference type="EMBL" id="SEM85444.1"/>
    </source>
</evidence>
<feature type="transmembrane region" description="Helical" evidence="1">
    <location>
        <begin position="7"/>
        <end position="32"/>
    </location>
</feature>
<sequence length="171" mass="19977">MRKLSDYAVVGLFMLLLISLILVAIALPNFVLIWGISYIDFLDIVITSTEAYYFYAVAMVFILAPLFPIALAIELVLVKLCNQKIYEKINRPIETVASFFLILGYIYFIDDYIDELSISLKGGLVLALIYSMFFDLLEKGVIEDKFKEIEKRWRSRRRQKRRLLREKNKSD</sequence>
<keyword evidence="3" id="KW-1185">Reference proteome</keyword>
<evidence type="ECO:0008006" key="4">
    <source>
        <dbReference type="Google" id="ProtNLM"/>
    </source>
</evidence>
<protein>
    <recommendedName>
        <fullName evidence="4">Regulatory protein YrvL</fullName>
    </recommendedName>
</protein>
<proteinExistence type="predicted"/>
<dbReference type="EMBL" id="FOCQ01000002">
    <property type="protein sequence ID" value="SEM85444.1"/>
    <property type="molecule type" value="Genomic_DNA"/>
</dbReference>
<feature type="transmembrane region" description="Helical" evidence="1">
    <location>
        <begin position="120"/>
        <end position="137"/>
    </location>
</feature>
<reference evidence="2 3" key="1">
    <citation type="submission" date="2016-10" db="EMBL/GenBank/DDBJ databases">
        <authorList>
            <person name="de Groot N.N."/>
        </authorList>
    </citation>
    <scope>NUCLEOTIDE SEQUENCE [LARGE SCALE GENOMIC DNA]</scope>
    <source>
        <strain evidence="2 3">DSM 46701</strain>
    </source>
</reference>
<keyword evidence="1" id="KW-0472">Membrane</keyword>
<dbReference type="Proteomes" id="UP000199695">
    <property type="component" value="Unassembled WGS sequence"/>
</dbReference>
<name>A0A1H8BTG9_9BACL</name>
<keyword evidence="1" id="KW-1133">Transmembrane helix</keyword>